<keyword evidence="3 6" id="KW-0805">Transcription regulation</keyword>
<dbReference type="AlphaFoldDB" id="A0AA41SI39"/>
<sequence>MPRTLSKTIHHYFSKLKRQTPSEDHQNPNKTAATTNPPTQTQDQQISIAKSSYPTYPNHPSFYDILSTPKSLTPTPTTSTHDFSSSDHSDTETSAAAPDFATVFNSRRFFFTSPGRSNSIIDSGRFSSNESVKCSTQPEPDSLFISRGIPVQTYSPDPYMDFRKSMQEMVEATEFSNVRADWNYLHELLLCYLALNPKHTHKFIMDAFADLLVCLMTSSAPSTPTNNKRFHGVRRLL</sequence>
<evidence type="ECO:0000313" key="10">
    <source>
        <dbReference type="Proteomes" id="UP001177140"/>
    </source>
</evidence>
<keyword evidence="10" id="KW-1185">Reference proteome</keyword>
<dbReference type="PANTHER" id="PTHR33057">
    <property type="entry name" value="TRANSCRIPTION REPRESSOR OFP7-RELATED"/>
    <property type="match status" value="1"/>
</dbReference>
<proteinExistence type="predicted"/>
<evidence type="ECO:0000256" key="3">
    <source>
        <dbReference type="ARBA" id="ARBA00023015"/>
    </source>
</evidence>
<feature type="domain" description="OVATE" evidence="8">
    <location>
        <begin position="151"/>
        <end position="214"/>
    </location>
</feature>
<evidence type="ECO:0000256" key="7">
    <source>
        <dbReference type="SAM" id="MobiDB-lite"/>
    </source>
</evidence>
<keyword evidence="5 6" id="KW-0539">Nucleus</keyword>
<protein>
    <recommendedName>
        <fullName evidence="6">Transcription repressor</fullName>
    </recommendedName>
    <alternativeName>
        <fullName evidence="6">Ovate family protein</fullName>
    </alternativeName>
</protein>
<name>A0AA41SI39_PAPNU</name>
<evidence type="ECO:0000256" key="1">
    <source>
        <dbReference type="ARBA" id="ARBA00004123"/>
    </source>
</evidence>
<keyword evidence="2 6" id="KW-0678">Repressor</keyword>
<organism evidence="9 10">
    <name type="scientific">Papaver nudicaule</name>
    <name type="common">Iceland poppy</name>
    <dbReference type="NCBI Taxonomy" id="74823"/>
    <lineage>
        <taxon>Eukaryota</taxon>
        <taxon>Viridiplantae</taxon>
        <taxon>Streptophyta</taxon>
        <taxon>Embryophyta</taxon>
        <taxon>Tracheophyta</taxon>
        <taxon>Spermatophyta</taxon>
        <taxon>Magnoliopsida</taxon>
        <taxon>Ranunculales</taxon>
        <taxon>Papaveraceae</taxon>
        <taxon>Papaveroideae</taxon>
        <taxon>Papaver</taxon>
    </lineage>
</organism>
<dbReference type="GO" id="GO:0005634">
    <property type="term" value="C:nucleus"/>
    <property type="evidence" value="ECO:0007669"/>
    <property type="project" value="UniProtKB-SubCell"/>
</dbReference>
<dbReference type="Pfam" id="PF04844">
    <property type="entry name" value="Ovate"/>
    <property type="match status" value="1"/>
</dbReference>
<feature type="compositionally biased region" description="Low complexity" evidence="7">
    <location>
        <begin position="28"/>
        <end position="43"/>
    </location>
</feature>
<comment type="caution">
    <text evidence="9">The sequence shown here is derived from an EMBL/GenBank/DDBJ whole genome shotgun (WGS) entry which is preliminary data.</text>
</comment>
<comment type="subcellular location">
    <subcellularLocation>
        <location evidence="1 6">Nucleus</location>
    </subcellularLocation>
</comment>
<dbReference type="InterPro" id="IPR038933">
    <property type="entry name" value="Ovate"/>
</dbReference>
<dbReference type="NCBIfam" id="TIGR01568">
    <property type="entry name" value="A_thal_3678"/>
    <property type="match status" value="1"/>
</dbReference>
<evidence type="ECO:0000313" key="9">
    <source>
        <dbReference type="EMBL" id="MCL7035861.1"/>
    </source>
</evidence>
<evidence type="ECO:0000256" key="4">
    <source>
        <dbReference type="ARBA" id="ARBA00023163"/>
    </source>
</evidence>
<dbReference type="EMBL" id="JAJJMA010161712">
    <property type="protein sequence ID" value="MCL7035861.1"/>
    <property type="molecule type" value="Genomic_DNA"/>
</dbReference>
<gene>
    <name evidence="9" type="ORF">MKW94_016199</name>
</gene>
<feature type="region of interest" description="Disordered" evidence="7">
    <location>
        <begin position="64"/>
        <end position="94"/>
    </location>
</feature>
<evidence type="ECO:0000256" key="2">
    <source>
        <dbReference type="ARBA" id="ARBA00022491"/>
    </source>
</evidence>
<dbReference type="Proteomes" id="UP001177140">
    <property type="component" value="Unassembled WGS sequence"/>
</dbReference>
<dbReference type="PANTHER" id="PTHR33057:SF21">
    <property type="entry name" value="TRANSCRIPTION REPRESSOR"/>
    <property type="match status" value="1"/>
</dbReference>
<keyword evidence="4 6" id="KW-0804">Transcription</keyword>
<accession>A0AA41SI39</accession>
<feature type="compositionally biased region" description="Low complexity" evidence="7">
    <location>
        <begin position="67"/>
        <end position="83"/>
    </location>
</feature>
<reference evidence="9" key="1">
    <citation type="submission" date="2022-03" db="EMBL/GenBank/DDBJ databases">
        <title>A functionally conserved STORR gene fusion in Papaver species that diverged 16.8 million years ago.</title>
        <authorList>
            <person name="Catania T."/>
        </authorList>
    </citation>
    <scope>NUCLEOTIDE SEQUENCE</scope>
    <source>
        <strain evidence="9">S-191538</strain>
    </source>
</reference>
<dbReference type="PROSITE" id="PS51754">
    <property type="entry name" value="OVATE"/>
    <property type="match status" value="1"/>
</dbReference>
<evidence type="ECO:0000259" key="8">
    <source>
        <dbReference type="PROSITE" id="PS51754"/>
    </source>
</evidence>
<evidence type="ECO:0000256" key="5">
    <source>
        <dbReference type="ARBA" id="ARBA00023242"/>
    </source>
</evidence>
<evidence type="ECO:0000256" key="6">
    <source>
        <dbReference type="RuleBase" id="RU367028"/>
    </source>
</evidence>
<feature type="region of interest" description="Disordered" evidence="7">
    <location>
        <begin position="1"/>
        <end position="43"/>
    </location>
</feature>
<dbReference type="GO" id="GO:0045892">
    <property type="term" value="P:negative regulation of DNA-templated transcription"/>
    <property type="evidence" value="ECO:0007669"/>
    <property type="project" value="UniProtKB-UniRule"/>
</dbReference>
<feature type="compositionally biased region" description="Basic residues" evidence="7">
    <location>
        <begin position="8"/>
        <end position="18"/>
    </location>
</feature>
<dbReference type="InterPro" id="IPR006458">
    <property type="entry name" value="Ovate_C"/>
</dbReference>
<comment type="function">
    <text evidence="6">Transcriptional repressor that regulates multiple aspects of plant growth and development.</text>
</comment>